<evidence type="ECO:0000313" key="1">
    <source>
        <dbReference type="EMBL" id="GGO81051.1"/>
    </source>
</evidence>
<accession>A0A917ZDH1</accession>
<protein>
    <recommendedName>
        <fullName evidence="3">DUF2797 domain-containing protein</fullName>
    </recommendedName>
</protein>
<reference evidence="1 2" key="1">
    <citation type="journal article" date="2014" name="Int. J. Syst. Evol. Microbiol.">
        <title>Complete genome sequence of Corynebacterium casei LMG S-19264T (=DSM 44701T), isolated from a smear-ripened cheese.</title>
        <authorList>
            <consortium name="US DOE Joint Genome Institute (JGI-PGF)"/>
            <person name="Walter F."/>
            <person name="Albersmeier A."/>
            <person name="Kalinowski J."/>
            <person name="Ruckert C."/>
        </authorList>
    </citation>
    <scope>NUCLEOTIDE SEQUENCE [LARGE SCALE GENOMIC DNA]</scope>
    <source>
        <strain evidence="1 2">CGMCC 1.7286</strain>
    </source>
</reference>
<dbReference type="Pfam" id="PF10977">
    <property type="entry name" value="DUF2797"/>
    <property type="match status" value="1"/>
</dbReference>
<organism evidence="1 2">
    <name type="scientific">Marinobacterium nitratireducens</name>
    <dbReference type="NCBI Taxonomy" id="518897"/>
    <lineage>
        <taxon>Bacteria</taxon>
        <taxon>Pseudomonadati</taxon>
        <taxon>Pseudomonadota</taxon>
        <taxon>Gammaproteobacteria</taxon>
        <taxon>Oceanospirillales</taxon>
        <taxon>Oceanospirillaceae</taxon>
        <taxon>Marinobacterium</taxon>
    </lineage>
</organism>
<name>A0A917ZDH1_9GAMM</name>
<comment type="caution">
    <text evidence="1">The sequence shown here is derived from an EMBL/GenBank/DDBJ whole genome shotgun (WGS) entry which is preliminary data.</text>
</comment>
<dbReference type="InterPro" id="IPR021246">
    <property type="entry name" value="DUF2797"/>
</dbReference>
<sequence>MQVRLEGALRKMAVDLEGSSARYRLRCGDNELPMNDLLGSRIKLRYLGEINCVHCGRKTKKSFNQGYCYPCFTKLAECDSCIVSPEKCHFHLGTCRDPAWGEQYCFQSHIVYLANSSGLKVGITRGTQVPTRWIDQGAVQALPILRVDSRYQSGLVEHLFKAEVADKTNWRRMLKNDVDVLDLRAERDRLLDAIAGPLAEVEREFGLQAIQRIDAEEVRIEYPVLNFPLKVSSFNLDKQPEVEGELQGIKGQYLILDGGVINLRKFTAYQVEFSTE</sequence>
<evidence type="ECO:0008006" key="3">
    <source>
        <dbReference type="Google" id="ProtNLM"/>
    </source>
</evidence>
<keyword evidence="2" id="KW-1185">Reference proteome</keyword>
<evidence type="ECO:0000313" key="2">
    <source>
        <dbReference type="Proteomes" id="UP000599578"/>
    </source>
</evidence>
<proteinExistence type="predicted"/>
<dbReference type="EMBL" id="BMLT01000004">
    <property type="protein sequence ID" value="GGO81051.1"/>
    <property type="molecule type" value="Genomic_DNA"/>
</dbReference>
<dbReference type="RefSeq" id="WP_188860362.1">
    <property type="nucleotide sequence ID" value="NZ_BMLT01000004.1"/>
</dbReference>
<dbReference type="Proteomes" id="UP000599578">
    <property type="component" value="Unassembled WGS sequence"/>
</dbReference>
<dbReference type="AlphaFoldDB" id="A0A917ZDH1"/>
<gene>
    <name evidence="1" type="ORF">GCM10011348_19160</name>
</gene>